<feature type="transmembrane region" description="Helical" evidence="7">
    <location>
        <begin position="297"/>
        <end position="319"/>
    </location>
</feature>
<gene>
    <name evidence="8" type="ORF">FLP23_09720</name>
</gene>
<accession>A0A5C1YAL9</accession>
<feature type="transmembrane region" description="Helical" evidence="7">
    <location>
        <begin position="364"/>
        <end position="384"/>
    </location>
</feature>
<comment type="similarity">
    <text evidence="2">Belongs to the polysaccharide synthase family.</text>
</comment>
<comment type="subcellular location">
    <subcellularLocation>
        <location evidence="1">Cell membrane</location>
        <topology evidence="1">Multi-pass membrane protein</topology>
    </subcellularLocation>
</comment>
<dbReference type="CDD" id="cd13127">
    <property type="entry name" value="MATE_tuaB_like"/>
    <property type="match status" value="1"/>
</dbReference>
<proteinExistence type="inferred from homology"/>
<evidence type="ECO:0000256" key="5">
    <source>
        <dbReference type="ARBA" id="ARBA00022989"/>
    </source>
</evidence>
<reference evidence="8 9" key="1">
    <citation type="submission" date="2019-09" db="EMBL/GenBank/DDBJ databases">
        <title>Genome sequencing of strain KACC 19322.</title>
        <authorList>
            <person name="Heo J."/>
            <person name="Kim S.-J."/>
            <person name="Kim J.-S."/>
            <person name="Hong S.-B."/>
            <person name="Kwon S.-W."/>
        </authorList>
    </citation>
    <scope>NUCLEOTIDE SEQUENCE [LARGE SCALE GENOMIC DNA]</scope>
    <source>
        <strain evidence="8 9">KACC 19322</strain>
    </source>
</reference>
<feature type="transmembrane region" description="Helical" evidence="7">
    <location>
        <begin position="88"/>
        <end position="114"/>
    </location>
</feature>
<feature type="transmembrane region" description="Helical" evidence="7">
    <location>
        <begin position="120"/>
        <end position="140"/>
    </location>
</feature>
<keyword evidence="3" id="KW-1003">Cell membrane</keyword>
<name>A0A5C1YAL9_9MICO</name>
<feature type="transmembrane region" description="Helical" evidence="7">
    <location>
        <begin position="152"/>
        <end position="173"/>
    </location>
</feature>
<evidence type="ECO:0000256" key="4">
    <source>
        <dbReference type="ARBA" id="ARBA00022692"/>
    </source>
</evidence>
<organism evidence="8 9">
    <name type="scientific">Protaetiibacter larvae</name>
    <dbReference type="NCBI Taxonomy" id="2592654"/>
    <lineage>
        <taxon>Bacteria</taxon>
        <taxon>Bacillati</taxon>
        <taxon>Actinomycetota</taxon>
        <taxon>Actinomycetes</taxon>
        <taxon>Micrococcales</taxon>
        <taxon>Microbacteriaceae</taxon>
        <taxon>Protaetiibacter</taxon>
    </lineage>
</organism>
<dbReference type="Pfam" id="PF13440">
    <property type="entry name" value="Polysacc_synt_3"/>
    <property type="match status" value="1"/>
</dbReference>
<dbReference type="EMBL" id="CP043504">
    <property type="protein sequence ID" value="QEO10259.1"/>
    <property type="molecule type" value="Genomic_DNA"/>
</dbReference>
<protein>
    <submittedName>
        <fullName evidence="8">Lipopolysaccharide biosynthesis protein</fullName>
    </submittedName>
</protein>
<dbReference type="GO" id="GO:0005886">
    <property type="term" value="C:plasma membrane"/>
    <property type="evidence" value="ECO:0007669"/>
    <property type="project" value="UniProtKB-SubCell"/>
</dbReference>
<evidence type="ECO:0000256" key="6">
    <source>
        <dbReference type="ARBA" id="ARBA00023136"/>
    </source>
</evidence>
<evidence type="ECO:0000256" key="7">
    <source>
        <dbReference type="SAM" id="Phobius"/>
    </source>
</evidence>
<evidence type="ECO:0000256" key="3">
    <source>
        <dbReference type="ARBA" id="ARBA00022475"/>
    </source>
</evidence>
<evidence type="ECO:0000256" key="1">
    <source>
        <dbReference type="ARBA" id="ARBA00004651"/>
    </source>
</evidence>
<feature type="transmembrane region" description="Helical" evidence="7">
    <location>
        <begin position="451"/>
        <end position="473"/>
    </location>
</feature>
<dbReference type="AlphaFoldDB" id="A0A5C1YAL9"/>
<keyword evidence="6 7" id="KW-0472">Membrane</keyword>
<feature type="transmembrane region" description="Helical" evidence="7">
    <location>
        <begin position="331"/>
        <end position="357"/>
    </location>
</feature>
<feature type="transmembrane region" description="Helical" evidence="7">
    <location>
        <begin position="390"/>
        <end position="412"/>
    </location>
</feature>
<dbReference type="PANTHER" id="PTHR30250:SF10">
    <property type="entry name" value="LIPOPOLYSACCHARIDE BIOSYNTHESIS PROTEIN WZXC"/>
    <property type="match status" value="1"/>
</dbReference>
<dbReference type="Proteomes" id="UP000322159">
    <property type="component" value="Chromosome"/>
</dbReference>
<dbReference type="InterPro" id="IPR050833">
    <property type="entry name" value="Poly_Biosynth_Transport"/>
</dbReference>
<dbReference type="KEGG" id="lyk:FLP23_09720"/>
<keyword evidence="4 7" id="KW-0812">Transmembrane</keyword>
<dbReference type="RefSeq" id="WP_149325676.1">
    <property type="nucleotide sequence ID" value="NZ_CP043504.1"/>
</dbReference>
<sequence>MSDGARAIPDDLARKATRGTAVTAGGLWMKTLVQMASTVLLARLLAPSDFGLLAMVTAVVGAADLMRDFGLTGAVIQARAIGERGWASIMWLSLLLGTGFSVIVAALAPLLAWLYGEPRLIVLTLVIAPTLLINGLAMPLQARLQRELRFGALAQLDVVSMVVGVALSIGAALLGWGVWALVVLAGAGQLYRLIALWVLVRPRFGRPRIGAEVKPLLSMGGSIFGVQLLNYAAKNLDNVIIGQQLGPTQLGFYSRAYALFLLPLQQLNGPLGRVALPVLSTLQDDPERYRRYIRGSLLVIGYLTLPAYAVAAALSGPLIELLLGPGWGPAALVFSLLAIAGMCHAIANVQGWLYITLGRAHRQFLYFLITKPVLVGGFILGVVWNGIYGVAAMYAIVTVLELVPGFVIAIRGTFVRAGDVVRPVVRPLILALLGFGAAAASTWTIQLPDILELLIGGAAGLAPALLALALPAYRRDLAELVSFARRMRGGRSAVDPAVDPIEDPALELSTEPGLQVAEGGSR</sequence>
<feature type="transmembrane region" description="Helical" evidence="7">
    <location>
        <begin position="424"/>
        <end position="445"/>
    </location>
</feature>
<evidence type="ECO:0000313" key="9">
    <source>
        <dbReference type="Proteomes" id="UP000322159"/>
    </source>
</evidence>
<evidence type="ECO:0000313" key="8">
    <source>
        <dbReference type="EMBL" id="QEO10259.1"/>
    </source>
</evidence>
<dbReference type="PANTHER" id="PTHR30250">
    <property type="entry name" value="PST FAMILY PREDICTED COLANIC ACID TRANSPORTER"/>
    <property type="match status" value="1"/>
</dbReference>
<evidence type="ECO:0000256" key="2">
    <source>
        <dbReference type="ARBA" id="ARBA00007430"/>
    </source>
</evidence>
<keyword evidence="5 7" id="KW-1133">Transmembrane helix</keyword>
<dbReference type="OrthoDB" id="9770347at2"/>
<keyword evidence="9" id="KW-1185">Reference proteome</keyword>